<dbReference type="GO" id="GO:0005737">
    <property type="term" value="C:cytoplasm"/>
    <property type="evidence" value="ECO:0007669"/>
    <property type="project" value="TreeGrafter"/>
</dbReference>
<evidence type="ECO:0000256" key="1">
    <source>
        <dbReference type="ARBA" id="ARBA00004906"/>
    </source>
</evidence>
<dbReference type="InterPro" id="IPR000210">
    <property type="entry name" value="BTB/POZ_dom"/>
</dbReference>
<dbReference type="AlphaFoldDB" id="A0A835YAL0"/>
<dbReference type="PANTHER" id="PTHR46231">
    <property type="entry name" value="ANKYRIN REPEAT AND BTB/POZ DOMAIN-CONTAINING PROTEIN 1"/>
    <property type="match status" value="1"/>
</dbReference>
<keyword evidence="6" id="KW-1185">Reference proteome</keyword>
<feature type="domain" description="BTB" evidence="4">
    <location>
        <begin position="252"/>
        <end position="321"/>
    </location>
</feature>
<evidence type="ECO:0000256" key="3">
    <source>
        <dbReference type="ARBA" id="ARBA00023043"/>
    </source>
</evidence>
<evidence type="ECO:0000313" key="6">
    <source>
        <dbReference type="Proteomes" id="UP000612055"/>
    </source>
</evidence>
<dbReference type="SMART" id="SM00225">
    <property type="entry name" value="BTB"/>
    <property type="match status" value="1"/>
</dbReference>
<dbReference type="InterPro" id="IPR011042">
    <property type="entry name" value="6-blade_b-propeller_TolB-like"/>
</dbReference>
<evidence type="ECO:0000256" key="2">
    <source>
        <dbReference type="ARBA" id="ARBA00022737"/>
    </source>
</evidence>
<gene>
    <name evidence="5" type="ORF">HYH03_003934</name>
</gene>
<dbReference type="PANTHER" id="PTHR46231:SF1">
    <property type="entry name" value="ANKYRIN REPEAT AND BTB_POZ DOMAIN-CONTAINING PROTEIN 1"/>
    <property type="match status" value="1"/>
</dbReference>
<dbReference type="SUPFAM" id="SSF63829">
    <property type="entry name" value="Calcium-dependent phosphotriesterase"/>
    <property type="match status" value="1"/>
</dbReference>
<keyword evidence="2" id="KW-0677">Repeat</keyword>
<evidence type="ECO:0000313" key="5">
    <source>
        <dbReference type="EMBL" id="KAG2498179.1"/>
    </source>
</evidence>
<dbReference type="Gene3D" id="3.30.710.10">
    <property type="entry name" value="Potassium Channel Kv1.1, Chain A"/>
    <property type="match status" value="1"/>
</dbReference>
<dbReference type="InterPro" id="IPR044515">
    <property type="entry name" value="ABTB1"/>
</dbReference>
<name>A0A835YAL0_9CHLO</name>
<dbReference type="OrthoDB" id="191037at2759"/>
<evidence type="ECO:0000259" key="4">
    <source>
        <dbReference type="PROSITE" id="PS50097"/>
    </source>
</evidence>
<accession>A0A835YAL0</accession>
<sequence>MALACRTVPLSKWPHGVVVRPRPGGGPDQALVFAEDGASMSWSSAADASGSVDGAGVGARFKRIYSLTQDGEGGVWVADDGLIRRLDARSGVVTTLAGTTAPAGPWRGLAFDPANMHEVLAATSSAVWRVQTQGGGGVTLAAGSQSEKGSADGTGPAARFGSISALLPVAGGRMLIADGTDLRCMDAGGAVTTLLKCCVPQVVVVSGGDFTPAQLAGASAERLLSLLAPPASGPGGPSESGGSGSATSFASGGVVVRVGDRAFPVQRAILEAGSEYFARLLAQGGDFADSGEAEVALTEADPAAFAQLLSYMYGTSLAISGATTQLLAMPAELLRPTAELAGRLLMGGAVAALTERLAAAATPASVLSDLAWADAHGMTDLAVRLRAFAVRKRKDLDPGAVEEFAEGCPQQAAKLLKAALQA</sequence>
<dbReference type="Gene3D" id="2.120.10.30">
    <property type="entry name" value="TolB, C-terminal domain"/>
    <property type="match status" value="2"/>
</dbReference>
<organism evidence="5 6">
    <name type="scientific">Edaphochlamys debaryana</name>
    <dbReference type="NCBI Taxonomy" id="47281"/>
    <lineage>
        <taxon>Eukaryota</taxon>
        <taxon>Viridiplantae</taxon>
        <taxon>Chlorophyta</taxon>
        <taxon>core chlorophytes</taxon>
        <taxon>Chlorophyceae</taxon>
        <taxon>CS clade</taxon>
        <taxon>Chlamydomonadales</taxon>
        <taxon>Chlamydomonadales incertae sedis</taxon>
        <taxon>Edaphochlamys</taxon>
    </lineage>
</organism>
<dbReference type="InterPro" id="IPR011333">
    <property type="entry name" value="SKP1/BTB/POZ_sf"/>
</dbReference>
<comment type="caution">
    <text evidence="5">The sequence shown here is derived from an EMBL/GenBank/DDBJ whole genome shotgun (WGS) entry which is preliminary data.</text>
</comment>
<dbReference type="PROSITE" id="PS50097">
    <property type="entry name" value="BTB"/>
    <property type="match status" value="1"/>
</dbReference>
<dbReference type="GO" id="GO:0000151">
    <property type="term" value="C:ubiquitin ligase complex"/>
    <property type="evidence" value="ECO:0007669"/>
    <property type="project" value="TreeGrafter"/>
</dbReference>
<reference evidence="5" key="1">
    <citation type="journal article" date="2020" name="bioRxiv">
        <title>Comparative genomics of Chlamydomonas.</title>
        <authorList>
            <person name="Craig R.J."/>
            <person name="Hasan A.R."/>
            <person name="Ness R.W."/>
            <person name="Keightley P.D."/>
        </authorList>
    </citation>
    <scope>NUCLEOTIDE SEQUENCE</scope>
    <source>
        <strain evidence="5">CCAP 11/70</strain>
    </source>
</reference>
<dbReference type="SUPFAM" id="SSF54695">
    <property type="entry name" value="POZ domain"/>
    <property type="match status" value="1"/>
</dbReference>
<dbReference type="Pfam" id="PF00651">
    <property type="entry name" value="BTB"/>
    <property type="match status" value="1"/>
</dbReference>
<keyword evidence="3" id="KW-0040">ANK repeat</keyword>
<dbReference type="Proteomes" id="UP000612055">
    <property type="component" value="Unassembled WGS sequence"/>
</dbReference>
<comment type="pathway">
    <text evidence="1">Protein modification; protein ubiquitination.</text>
</comment>
<protein>
    <recommendedName>
        <fullName evidence="4">BTB domain-containing protein</fullName>
    </recommendedName>
</protein>
<dbReference type="EMBL" id="JAEHOE010000011">
    <property type="protein sequence ID" value="KAG2498179.1"/>
    <property type="molecule type" value="Genomic_DNA"/>
</dbReference>
<proteinExistence type="predicted"/>
<dbReference type="CDD" id="cd18186">
    <property type="entry name" value="BTB_POZ_ZBTB_KLHL-like"/>
    <property type="match status" value="1"/>
</dbReference>